<comment type="caution">
    <text evidence="2">The sequence shown here is derived from an EMBL/GenBank/DDBJ whole genome shotgun (WGS) entry which is preliminary data.</text>
</comment>
<feature type="compositionally biased region" description="Polar residues" evidence="1">
    <location>
        <begin position="63"/>
        <end position="77"/>
    </location>
</feature>
<sequence>MFSTSIGVCPSGTLRRTTSAASLLASVAAVVVESRRTHSKKTHPWRPPHRQADPVDHAAPGLSPSSDLITTPPSSAPVSLRSCGCPHPTRPTLSVPSMSFSTTPKLLLDRHSSKLGAASTTVKEELVNLAGGRLVHSVQREPPPRGSGIQPPLDFKHWAGEIVQLNPDYFVELARLQKPQYLWIGLQRQPCARERNRRSLRWRHFCSPYHCEHSVQQRPQRARRHSVRDRRPESGACHRIGPLHVRWRDGGPARGPRGSG</sequence>
<reference evidence="2 3" key="1">
    <citation type="submission" date="2021-02" db="EMBL/GenBank/DDBJ databases">
        <title>Leishmania (Mundinia) enrietti genome sequencing and assembly.</title>
        <authorList>
            <person name="Almutairi H."/>
            <person name="Gatherer D."/>
        </authorList>
    </citation>
    <scope>NUCLEOTIDE SEQUENCE [LARGE SCALE GENOMIC DNA]</scope>
    <source>
        <strain evidence="2">CUR178</strain>
    </source>
</reference>
<dbReference type="EMBL" id="JAFHKP010000006">
    <property type="protein sequence ID" value="KAG5485897.1"/>
    <property type="molecule type" value="Genomic_DNA"/>
</dbReference>
<feature type="region of interest" description="Disordered" evidence="1">
    <location>
        <begin position="35"/>
        <end position="81"/>
    </location>
</feature>
<dbReference type="KEGG" id="lenr:94174642"/>
<organism evidence="2 3">
    <name type="scientific">Leishmania enriettii</name>
    <dbReference type="NCBI Taxonomy" id="5663"/>
    <lineage>
        <taxon>Eukaryota</taxon>
        <taxon>Discoba</taxon>
        <taxon>Euglenozoa</taxon>
        <taxon>Kinetoplastea</taxon>
        <taxon>Metakinetoplastina</taxon>
        <taxon>Trypanosomatida</taxon>
        <taxon>Trypanosomatidae</taxon>
        <taxon>Leishmaniinae</taxon>
        <taxon>Leishmania</taxon>
    </lineage>
</organism>
<feature type="compositionally biased region" description="Basic residues" evidence="1">
    <location>
        <begin position="37"/>
        <end position="49"/>
    </location>
</feature>
<gene>
    <name evidence="2" type="ORF">CUR178_07491</name>
</gene>
<accession>A0A836HGQ9</accession>
<protein>
    <submittedName>
        <fullName evidence="2">Uncharacterized protein</fullName>
    </submittedName>
</protein>
<dbReference type="Proteomes" id="UP000674179">
    <property type="component" value="Chromosome 6"/>
</dbReference>
<dbReference type="OrthoDB" id="10248475at2759"/>
<evidence type="ECO:0000256" key="1">
    <source>
        <dbReference type="SAM" id="MobiDB-lite"/>
    </source>
</evidence>
<name>A0A836HGQ9_LEIEN</name>
<feature type="region of interest" description="Disordered" evidence="1">
    <location>
        <begin position="216"/>
        <end position="237"/>
    </location>
</feature>
<proteinExistence type="predicted"/>
<evidence type="ECO:0000313" key="3">
    <source>
        <dbReference type="Proteomes" id="UP000674179"/>
    </source>
</evidence>
<keyword evidence="3" id="KW-1185">Reference proteome</keyword>
<dbReference type="RefSeq" id="XP_067695622.1">
    <property type="nucleotide sequence ID" value="XM_067839132.1"/>
</dbReference>
<evidence type="ECO:0000313" key="2">
    <source>
        <dbReference type="EMBL" id="KAG5485897.1"/>
    </source>
</evidence>
<dbReference type="AlphaFoldDB" id="A0A836HGQ9"/>
<dbReference type="GeneID" id="94174642"/>